<dbReference type="Pfam" id="PF04127">
    <property type="entry name" value="DFP"/>
    <property type="match status" value="1"/>
</dbReference>
<evidence type="ECO:0000313" key="5">
    <source>
        <dbReference type="Proteomes" id="UP000396862"/>
    </source>
</evidence>
<dbReference type="EMBL" id="BLAU01000001">
    <property type="protein sequence ID" value="GET22970.1"/>
    <property type="molecule type" value="Genomic_DNA"/>
</dbReference>
<name>A0A2P8CBE2_9BACT</name>
<dbReference type="GO" id="GO:0003824">
    <property type="term" value="F:catalytic activity"/>
    <property type="evidence" value="ECO:0007669"/>
    <property type="project" value="UniProtKB-ARBA"/>
</dbReference>
<dbReference type="EMBL" id="PYGC01000006">
    <property type="protein sequence ID" value="PSK82281.1"/>
    <property type="molecule type" value="Genomic_DNA"/>
</dbReference>
<evidence type="ECO:0000313" key="2">
    <source>
        <dbReference type="EMBL" id="GET22970.1"/>
    </source>
</evidence>
<evidence type="ECO:0000259" key="1">
    <source>
        <dbReference type="Pfam" id="PF04127"/>
    </source>
</evidence>
<dbReference type="InterPro" id="IPR007085">
    <property type="entry name" value="DNA/pantothenate-metab_flavo_C"/>
</dbReference>
<accession>A0A2P8CBE2</accession>
<organism evidence="3 4">
    <name type="scientific">Prolixibacter denitrificans</name>
    <dbReference type="NCBI Taxonomy" id="1541063"/>
    <lineage>
        <taxon>Bacteria</taxon>
        <taxon>Pseudomonadati</taxon>
        <taxon>Bacteroidota</taxon>
        <taxon>Bacteroidia</taxon>
        <taxon>Marinilabiliales</taxon>
        <taxon>Prolixibacteraceae</taxon>
        <taxon>Prolixibacter</taxon>
    </lineage>
</organism>
<feature type="domain" description="DNA/pantothenate metabolism flavoprotein C-terminal" evidence="1">
    <location>
        <begin position="1"/>
        <end position="181"/>
    </location>
</feature>
<reference evidence="2 5" key="2">
    <citation type="submission" date="2019-10" db="EMBL/GenBank/DDBJ databases">
        <title>Prolixibacter strains distinguished by the presence of nitrate reductase genes were adept at nitrate-dependent anaerobic corrosion of metallic iron and carbon steel.</title>
        <authorList>
            <person name="Iino T."/>
            <person name="Shono N."/>
            <person name="Ito K."/>
            <person name="Nakamura R."/>
            <person name="Sueoka K."/>
            <person name="Harayama S."/>
            <person name="Ohkuma M."/>
        </authorList>
    </citation>
    <scope>NUCLEOTIDE SEQUENCE [LARGE SCALE GENOMIC DNA]</scope>
    <source>
        <strain evidence="2 5">MIC1-1</strain>
    </source>
</reference>
<reference evidence="3 4" key="1">
    <citation type="submission" date="2018-03" db="EMBL/GenBank/DDBJ databases">
        <title>Genomic Encyclopedia of Archaeal and Bacterial Type Strains, Phase II (KMG-II): from individual species to whole genera.</title>
        <authorList>
            <person name="Goeker M."/>
        </authorList>
    </citation>
    <scope>NUCLEOTIDE SEQUENCE [LARGE SCALE GENOMIC DNA]</scope>
    <source>
        <strain evidence="3 4">DSM 27267</strain>
    </source>
</reference>
<evidence type="ECO:0000313" key="4">
    <source>
        <dbReference type="Proteomes" id="UP000240621"/>
    </source>
</evidence>
<protein>
    <submittedName>
        <fullName evidence="3">DNA/pantothenate metabolism flavoprotein</fullName>
    </submittedName>
</protein>
<dbReference type="SUPFAM" id="SSF102645">
    <property type="entry name" value="CoaB-like"/>
    <property type="match status" value="1"/>
</dbReference>
<evidence type="ECO:0000313" key="3">
    <source>
        <dbReference type="EMBL" id="PSK82281.1"/>
    </source>
</evidence>
<dbReference type="InterPro" id="IPR035929">
    <property type="entry name" value="CoaB-like_sf"/>
</dbReference>
<dbReference type="AlphaFoldDB" id="A0A2P8CBE2"/>
<proteinExistence type="predicted"/>
<comment type="caution">
    <text evidence="3">The sequence shown here is derived from an EMBL/GenBank/DDBJ whole genome shotgun (WGS) entry which is preliminary data.</text>
</comment>
<dbReference type="Proteomes" id="UP000396862">
    <property type="component" value="Unassembled WGS sequence"/>
</dbReference>
<dbReference type="GO" id="GO:0015937">
    <property type="term" value="P:coenzyme A biosynthetic process"/>
    <property type="evidence" value="ECO:0007669"/>
    <property type="project" value="UniProtKB-ARBA"/>
</dbReference>
<keyword evidence="5" id="KW-1185">Reference proteome</keyword>
<dbReference type="Proteomes" id="UP000240621">
    <property type="component" value="Unassembled WGS sequence"/>
</dbReference>
<dbReference type="Gene3D" id="3.40.50.10300">
    <property type="entry name" value="CoaB-like"/>
    <property type="match status" value="1"/>
</dbReference>
<gene>
    <name evidence="3" type="ORF">CLV93_10625</name>
    <name evidence="2" type="ORF">JCM18694_32160</name>
</gene>
<sequence>MGYAIATSLAESGAEVILVSGPTALSISHPNIRKIDVTSAEEMYHAAVEAFPSCDGAVMSAAVADYAPVKKEEQKVKRGEGNYTIDLKPNPDIAASLGKIKKEGQLLVGFALETHDEETNAQRKLEKKNLDFIVLNSLQDKGAGFQYDTNQITIIERNGKQHRFELKPKTEVAADIVNVMIDMMERK</sequence>